<dbReference type="Gene3D" id="1.20.1250.20">
    <property type="entry name" value="MFS general substrate transporter like domains"/>
    <property type="match status" value="1"/>
</dbReference>
<dbReference type="GO" id="GO:0005886">
    <property type="term" value="C:plasma membrane"/>
    <property type="evidence" value="ECO:0007669"/>
    <property type="project" value="TreeGrafter"/>
</dbReference>
<dbReference type="PANTHER" id="PTHR23502:SF134">
    <property type="entry name" value="MAJOR FACILITATOR SUPERFAMILY (MFS) PROFILE DOMAIN-CONTAINING PROTEIN-RELATED"/>
    <property type="match status" value="1"/>
</dbReference>
<feature type="transmembrane region" description="Helical" evidence="5">
    <location>
        <begin position="98"/>
        <end position="127"/>
    </location>
</feature>
<keyword evidence="7" id="KW-1185">Reference proteome</keyword>
<dbReference type="OrthoDB" id="5376138at2759"/>
<evidence type="ECO:0000256" key="3">
    <source>
        <dbReference type="ARBA" id="ARBA00022989"/>
    </source>
</evidence>
<evidence type="ECO:0008006" key="8">
    <source>
        <dbReference type="Google" id="ProtNLM"/>
    </source>
</evidence>
<comment type="caution">
    <text evidence="6">The sequence shown here is derived from an EMBL/GenBank/DDBJ whole genome shotgun (WGS) entry which is preliminary data.</text>
</comment>
<dbReference type="EMBL" id="RWJN01000702">
    <property type="protein sequence ID" value="TCD59920.1"/>
    <property type="molecule type" value="Genomic_DNA"/>
</dbReference>
<organism evidence="6 7">
    <name type="scientific">Steccherinum ochraceum</name>
    <dbReference type="NCBI Taxonomy" id="92696"/>
    <lineage>
        <taxon>Eukaryota</taxon>
        <taxon>Fungi</taxon>
        <taxon>Dikarya</taxon>
        <taxon>Basidiomycota</taxon>
        <taxon>Agaricomycotina</taxon>
        <taxon>Agaricomycetes</taxon>
        <taxon>Polyporales</taxon>
        <taxon>Steccherinaceae</taxon>
        <taxon>Steccherinum</taxon>
    </lineage>
</organism>
<evidence type="ECO:0000256" key="5">
    <source>
        <dbReference type="SAM" id="Phobius"/>
    </source>
</evidence>
<evidence type="ECO:0000256" key="1">
    <source>
        <dbReference type="ARBA" id="ARBA00004141"/>
    </source>
</evidence>
<accession>A0A4R0QZY8</accession>
<protein>
    <recommendedName>
        <fullName evidence="8">Major facilitator superfamily (MFS) profile domain-containing protein</fullName>
    </recommendedName>
</protein>
<dbReference type="STRING" id="92696.A0A4R0QZY8"/>
<evidence type="ECO:0000256" key="4">
    <source>
        <dbReference type="ARBA" id="ARBA00023136"/>
    </source>
</evidence>
<feature type="transmembrane region" description="Helical" evidence="5">
    <location>
        <begin position="452"/>
        <end position="474"/>
    </location>
</feature>
<dbReference type="SUPFAM" id="SSF103473">
    <property type="entry name" value="MFS general substrate transporter"/>
    <property type="match status" value="1"/>
</dbReference>
<feature type="transmembrane region" description="Helical" evidence="5">
    <location>
        <begin position="280"/>
        <end position="300"/>
    </location>
</feature>
<dbReference type="Pfam" id="PF07690">
    <property type="entry name" value="MFS_1"/>
    <property type="match status" value="1"/>
</dbReference>
<feature type="transmembrane region" description="Helical" evidence="5">
    <location>
        <begin position="139"/>
        <end position="158"/>
    </location>
</feature>
<keyword evidence="3 5" id="KW-1133">Transmembrane helix</keyword>
<proteinExistence type="predicted"/>
<feature type="transmembrane region" description="Helical" evidence="5">
    <location>
        <begin position="321"/>
        <end position="340"/>
    </location>
</feature>
<sequence length="494" mass="54694">MPSLHVEVAAADNPGLSPHLASGRPDLFCLKGSGSATLDENDSKLCAHGHAEQLTDYIKGSVPVVQEVTTKEKRDVIYVEFDQNDPRDPFNFSLAQKWLITVCVSAYISLAGGAFGSGSSLAAGTLADIWLPHERGLPMSLFSICAVGATGLGPVFAGYVEMNPHLEWRWIQWIHLMMTGSLAIIFVFFMKETRSAILLARMAKKLRKETGDQRYRARAEEERASFKTLLIISLTRPIYFMFTEPVVASFSIWIGFSWGITYVLVESISPVFRTLHNFNTGSTGLVFVTFFIGSLIGIASDQIQGRLYRANISTRGPEARLYHAMFAGVLFPASMFIYAWCTFPSVPWIALAIGITVRLLATGSVVLNSYKSWQLFMWSSFIIYLCVFNYLADCYGPFASSALAGQALCRKKSLSDSHAGGFEVTDSSTGNITASTFPLFTQQMYAALTYKWANTIFAFIAAVMIPIPFVLFFYGPRIRARSKFASLVIHQTRP</sequence>
<reference evidence="6 7" key="1">
    <citation type="submission" date="2018-11" db="EMBL/GenBank/DDBJ databases">
        <title>Genome assembly of Steccherinum ochraceum LE-BIN_3174, the white-rot fungus of the Steccherinaceae family (The Residual Polyporoid clade, Polyporales, Basidiomycota).</title>
        <authorList>
            <person name="Fedorova T.V."/>
            <person name="Glazunova O.A."/>
            <person name="Landesman E.O."/>
            <person name="Moiseenko K.V."/>
            <person name="Psurtseva N.V."/>
            <person name="Savinova O.S."/>
            <person name="Shakhova N.V."/>
            <person name="Tyazhelova T.V."/>
            <person name="Vasina D.V."/>
        </authorList>
    </citation>
    <scope>NUCLEOTIDE SEQUENCE [LARGE SCALE GENOMIC DNA]</scope>
    <source>
        <strain evidence="6 7">LE-BIN_3174</strain>
    </source>
</reference>
<dbReference type="AlphaFoldDB" id="A0A4R0QZY8"/>
<dbReference type="GO" id="GO:0022857">
    <property type="term" value="F:transmembrane transporter activity"/>
    <property type="evidence" value="ECO:0007669"/>
    <property type="project" value="InterPro"/>
</dbReference>
<keyword evidence="2 5" id="KW-0812">Transmembrane</keyword>
<dbReference type="Proteomes" id="UP000292702">
    <property type="component" value="Unassembled WGS sequence"/>
</dbReference>
<comment type="subcellular location">
    <subcellularLocation>
        <location evidence="1">Membrane</location>
        <topology evidence="1">Multi-pass membrane protein</topology>
    </subcellularLocation>
</comment>
<evidence type="ECO:0000256" key="2">
    <source>
        <dbReference type="ARBA" id="ARBA00022692"/>
    </source>
</evidence>
<feature type="transmembrane region" description="Helical" evidence="5">
    <location>
        <begin position="170"/>
        <end position="189"/>
    </location>
</feature>
<dbReference type="InterPro" id="IPR036259">
    <property type="entry name" value="MFS_trans_sf"/>
</dbReference>
<dbReference type="InterPro" id="IPR011701">
    <property type="entry name" value="MFS"/>
</dbReference>
<name>A0A4R0QZY8_9APHY</name>
<dbReference type="PANTHER" id="PTHR23502">
    <property type="entry name" value="MAJOR FACILITATOR SUPERFAMILY"/>
    <property type="match status" value="1"/>
</dbReference>
<gene>
    <name evidence="6" type="ORF">EIP91_011190</name>
</gene>
<feature type="transmembrane region" description="Helical" evidence="5">
    <location>
        <begin position="346"/>
        <end position="368"/>
    </location>
</feature>
<evidence type="ECO:0000313" key="7">
    <source>
        <dbReference type="Proteomes" id="UP000292702"/>
    </source>
</evidence>
<feature type="transmembrane region" description="Helical" evidence="5">
    <location>
        <begin position="375"/>
        <end position="392"/>
    </location>
</feature>
<keyword evidence="4 5" id="KW-0472">Membrane</keyword>
<feature type="transmembrane region" description="Helical" evidence="5">
    <location>
        <begin position="238"/>
        <end position="260"/>
    </location>
</feature>
<evidence type="ECO:0000313" key="6">
    <source>
        <dbReference type="EMBL" id="TCD59920.1"/>
    </source>
</evidence>